<dbReference type="Proteomes" id="UP001341840">
    <property type="component" value="Unassembled WGS sequence"/>
</dbReference>
<name>A0ABU6RDM4_9FABA</name>
<proteinExistence type="predicted"/>
<evidence type="ECO:0000313" key="2">
    <source>
        <dbReference type="EMBL" id="MED6121981.1"/>
    </source>
</evidence>
<reference evidence="2 3" key="1">
    <citation type="journal article" date="2023" name="Plants (Basel)">
        <title>Bridging the Gap: Combining Genomics and Transcriptomics Approaches to Understand Stylosanthes scabra, an Orphan Legume from the Brazilian Caatinga.</title>
        <authorList>
            <person name="Ferreira-Neto J.R.C."/>
            <person name="da Silva M.D."/>
            <person name="Binneck E."/>
            <person name="de Melo N.F."/>
            <person name="da Silva R.H."/>
            <person name="de Melo A.L.T.M."/>
            <person name="Pandolfi V."/>
            <person name="Bustamante F.O."/>
            <person name="Brasileiro-Vidal A.C."/>
            <person name="Benko-Iseppon A.M."/>
        </authorList>
    </citation>
    <scope>NUCLEOTIDE SEQUENCE [LARGE SCALE GENOMIC DNA]</scope>
    <source>
        <tissue evidence="2">Leaves</tissue>
    </source>
</reference>
<protein>
    <recommendedName>
        <fullName evidence="1">RNase H type-1 domain-containing protein</fullName>
    </recommendedName>
</protein>
<accession>A0ABU6RDM4</accession>
<sequence>MILSELIAIKIGLELAWSMQVPRLICESDCLEALKLCMNPKSGIRIPLQAQLCRSCMTFMSFWKGSGWYNFSGCREMKTGKQMIWLRKPLKDQALGAFVWDLPSTSRAISSSEENIT</sequence>
<feature type="domain" description="RNase H type-1" evidence="1">
    <location>
        <begin position="4"/>
        <end position="54"/>
    </location>
</feature>
<evidence type="ECO:0000259" key="1">
    <source>
        <dbReference type="Pfam" id="PF13456"/>
    </source>
</evidence>
<keyword evidence="3" id="KW-1185">Reference proteome</keyword>
<dbReference type="EMBL" id="JASCZI010030377">
    <property type="protein sequence ID" value="MED6121981.1"/>
    <property type="molecule type" value="Genomic_DNA"/>
</dbReference>
<dbReference type="InterPro" id="IPR002156">
    <property type="entry name" value="RNaseH_domain"/>
</dbReference>
<evidence type="ECO:0000313" key="3">
    <source>
        <dbReference type="Proteomes" id="UP001341840"/>
    </source>
</evidence>
<dbReference type="Pfam" id="PF13456">
    <property type="entry name" value="RVT_3"/>
    <property type="match status" value="1"/>
</dbReference>
<gene>
    <name evidence="2" type="ORF">PIB30_035418</name>
</gene>
<organism evidence="2 3">
    <name type="scientific">Stylosanthes scabra</name>
    <dbReference type="NCBI Taxonomy" id="79078"/>
    <lineage>
        <taxon>Eukaryota</taxon>
        <taxon>Viridiplantae</taxon>
        <taxon>Streptophyta</taxon>
        <taxon>Embryophyta</taxon>
        <taxon>Tracheophyta</taxon>
        <taxon>Spermatophyta</taxon>
        <taxon>Magnoliopsida</taxon>
        <taxon>eudicotyledons</taxon>
        <taxon>Gunneridae</taxon>
        <taxon>Pentapetalae</taxon>
        <taxon>rosids</taxon>
        <taxon>fabids</taxon>
        <taxon>Fabales</taxon>
        <taxon>Fabaceae</taxon>
        <taxon>Papilionoideae</taxon>
        <taxon>50 kb inversion clade</taxon>
        <taxon>dalbergioids sensu lato</taxon>
        <taxon>Dalbergieae</taxon>
        <taxon>Pterocarpus clade</taxon>
        <taxon>Stylosanthes</taxon>
    </lineage>
</organism>
<comment type="caution">
    <text evidence="2">The sequence shown here is derived from an EMBL/GenBank/DDBJ whole genome shotgun (WGS) entry which is preliminary data.</text>
</comment>